<dbReference type="AlphaFoldDB" id="A0A2U3D715"/>
<keyword evidence="1" id="KW-0677">Repeat</keyword>
<feature type="repeat" description="TPR" evidence="3">
    <location>
        <begin position="401"/>
        <end position="434"/>
    </location>
</feature>
<dbReference type="Proteomes" id="UP000245380">
    <property type="component" value="Unassembled WGS sequence"/>
</dbReference>
<dbReference type="Pfam" id="PF14559">
    <property type="entry name" value="TPR_19"/>
    <property type="match status" value="4"/>
</dbReference>
<keyword evidence="2 3" id="KW-0802">TPR repeat</keyword>
<sequence length="483" mass="54810">MLFHKSFERLHRAVERIAQQLAQADSEQRGYLLQELEALRELAHPFLEMWLKLEDQLDALYEQYAPDHHEKIDTTPMIAAEIGTTLSSDQGYQLFRKGLGYFDLLMFPESIREFKEIVESDPDMVIARLYLAISYLATGHYEEAQSHLNIVQKSAKDKLLQAAVHDARAQLWILKNQPAKAMQELSAVLAINPNYSDAQFNYAVCSYLLGDYKQAQASAQKALVTEPKDGDLWRIYGAAQFAQGNLLQALKAYQNASTWLPTNSYIATEMAIILLHLGRLKEADALLREIERRGHHFAHYYGAKGELALRLGHTQEAVAFFKKQACLTRTNLSLERLAWALYADKRFDEAAHYFERHVELFGYSLQATVGLARIASLRGQMAAARSYLRRIIRAKQDKVRALGLAELGRMYLEQGDIERAKRYLHCSLRIDRSQESTLVFLGIAMHQGALHETQPSDLQTLTEVTPSFGIDSISLLSDTEATT</sequence>
<proteinExistence type="predicted"/>
<name>A0A2U3D715_SULT2</name>
<dbReference type="SUPFAM" id="SSF48452">
    <property type="entry name" value="TPR-like"/>
    <property type="match status" value="2"/>
</dbReference>
<gene>
    <name evidence="4" type="ORF">BM613_10515</name>
</gene>
<dbReference type="Gene3D" id="1.25.40.10">
    <property type="entry name" value="Tetratricopeptide repeat domain"/>
    <property type="match status" value="2"/>
</dbReference>
<dbReference type="RefSeq" id="WP_109431155.1">
    <property type="nucleotide sequence ID" value="NZ_MPDK01000019.1"/>
</dbReference>
<dbReference type="OrthoDB" id="2370959at2"/>
<evidence type="ECO:0000256" key="1">
    <source>
        <dbReference type="ARBA" id="ARBA00022737"/>
    </source>
</evidence>
<dbReference type="InterPro" id="IPR011990">
    <property type="entry name" value="TPR-like_helical_dom_sf"/>
</dbReference>
<evidence type="ECO:0000256" key="3">
    <source>
        <dbReference type="PROSITE-ProRule" id="PRU00339"/>
    </source>
</evidence>
<comment type="caution">
    <text evidence="4">The sequence shown here is derived from an EMBL/GenBank/DDBJ whole genome shotgun (WGS) entry which is preliminary data.</text>
</comment>
<evidence type="ECO:0000313" key="5">
    <source>
        <dbReference type="Proteomes" id="UP000245380"/>
    </source>
</evidence>
<evidence type="ECO:0000313" key="4">
    <source>
        <dbReference type="EMBL" id="PWI57074.1"/>
    </source>
</evidence>
<dbReference type="PANTHER" id="PTHR44858">
    <property type="entry name" value="TETRATRICOPEPTIDE REPEAT PROTEIN 6"/>
    <property type="match status" value="1"/>
</dbReference>
<dbReference type="SMART" id="SM00028">
    <property type="entry name" value="TPR"/>
    <property type="match status" value="8"/>
</dbReference>
<dbReference type="InterPro" id="IPR019734">
    <property type="entry name" value="TPR_rpt"/>
</dbReference>
<reference evidence="4 5" key="1">
    <citation type="submission" date="2016-11" db="EMBL/GenBank/DDBJ databases">
        <title>Comparative genomics of Acidibacillus ferroxidans species.</title>
        <authorList>
            <person name="Oliveira G."/>
            <person name="Nunes G."/>
            <person name="Oliveira R."/>
            <person name="Araujo F."/>
            <person name="Salim A."/>
            <person name="Scholte L."/>
            <person name="Morais D."/>
            <person name="Nancucheo I."/>
            <person name="Johnson D.B."/>
            <person name="Grail B."/>
            <person name="Bittencourt J."/>
            <person name="Valadares R."/>
        </authorList>
    </citation>
    <scope>NUCLEOTIDE SEQUENCE [LARGE SCALE GENOMIC DNA]</scope>
    <source>
        <strain evidence="4 5">Y002</strain>
    </source>
</reference>
<dbReference type="PANTHER" id="PTHR44858:SF1">
    <property type="entry name" value="UDP-N-ACETYLGLUCOSAMINE--PEPTIDE N-ACETYLGLUCOSAMINYLTRANSFERASE SPINDLY-RELATED"/>
    <property type="match status" value="1"/>
</dbReference>
<keyword evidence="5" id="KW-1185">Reference proteome</keyword>
<protein>
    <submittedName>
        <fullName evidence="4">Uncharacterized protein</fullName>
    </submittedName>
</protein>
<organism evidence="4 5">
    <name type="scientific">Sulfoacidibacillus thermotolerans</name>
    <name type="common">Acidibacillus sulfuroxidans</name>
    <dbReference type="NCBI Taxonomy" id="1765684"/>
    <lineage>
        <taxon>Bacteria</taxon>
        <taxon>Bacillati</taxon>
        <taxon>Bacillota</taxon>
        <taxon>Bacilli</taxon>
        <taxon>Bacillales</taxon>
        <taxon>Alicyclobacillaceae</taxon>
        <taxon>Sulfoacidibacillus</taxon>
    </lineage>
</organism>
<dbReference type="InterPro" id="IPR050498">
    <property type="entry name" value="Ycf3"/>
</dbReference>
<evidence type="ECO:0000256" key="2">
    <source>
        <dbReference type="ARBA" id="ARBA00022803"/>
    </source>
</evidence>
<dbReference type="PROSITE" id="PS50005">
    <property type="entry name" value="TPR"/>
    <property type="match status" value="1"/>
</dbReference>
<accession>A0A2U3D715</accession>
<dbReference type="EMBL" id="MPDK01000019">
    <property type="protein sequence ID" value="PWI57074.1"/>
    <property type="molecule type" value="Genomic_DNA"/>
</dbReference>